<proteinExistence type="predicted"/>
<evidence type="ECO:0000256" key="6">
    <source>
        <dbReference type="SAM" id="Phobius"/>
    </source>
</evidence>
<dbReference type="AlphaFoldDB" id="A0A067R429"/>
<dbReference type="Pfam" id="PF07114">
    <property type="entry name" value="TMEM126"/>
    <property type="match status" value="1"/>
</dbReference>
<keyword evidence="4" id="KW-0496">Mitochondrion</keyword>
<organism evidence="7 8">
    <name type="scientific">Zootermopsis nevadensis</name>
    <name type="common">Dampwood termite</name>
    <dbReference type="NCBI Taxonomy" id="136037"/>
    <lineage>
        <taxon>Eukaryota</taxon>
        <taxon>Metazoa</taxon>
        <taxon>Ecdysozoa</taxon>
        <taxon>Arthropoda</taxon>
        <taxon>Hexapoda</taxon>
        <taxon>Insecta</taxon>
        <taxon>Pterygota</taxon>
        <taxon>Neoptera</taxon>
        <taxon>Polyneoptera</taxon>
        <taxon>Dictyoptera</taxon>
        <taxon>Blattodea</taxon>
        <taxon>Blattoidea</taxon>
        <taxon>Termitoidae</taxon>
        <taxon>Termopsidae</taxon>
        <taxon>Zootermopsis</taxon>
    </lineage>
</organism>
<keyword evidence="2 6" id="KW-0812">Transmembrane</keyword>
<evidence type="ECO:0000256" key="3">
    <source>
        <dbReference type="ARBA" id="ARBA00022989"/>
    </source>
</evidence>
<dbReference type="Proteomes" id="UP000027135">
    <property type="component" value="Unassembled WGS sequence"/>
</dbReference>
<evidence type="ECO:0000313" key="7">
    <source>
        <dbReference type="EMBL" id="KDR17818.1"/>
    </source>
</evidence>
<dbReference type="EMBL" id="KK852717">
    <property type="protein sequence ID" value="KDR17818.1"/>
    <property type="molecule type" value="Genomic_DNA"/>
</dbReference>
<keyword evidence="3 6" id="KW-1133">Transmembrane helix</keyword>
<dbReference type="InParanoid" id="A0A067R429"/>
<feature type="transmembrane region" description="Helical" evidence="6">
    <location>
        <begin position="150"/>
        <end position="169"/>
    </location>
</feature>
<dbReference type="PANTHER" id="PTHR16296:SF2">
    <property type="entry name" value="TRANSMEMBRANE PROTEIN 126A"/>
    <property type="match status" value="1"/>
</dbReference>
<feature type="transmembrane region" description="Helical" evidence="6">
    <location>
        <begin position="190"/>
        <end position="214"/>
    </location>
</feature>
<keyword evidence="8" id="KW-1185">Reference proteome</keyword>
<evidence type="ECO:0000256" key="2">
    <source>
        <dbReference type="ARBA" id="ARBA00022692"/>
    </source>
</evidence>
<dbReference type="eggNOG" id="ENOG502S44D">
    <property type="taxonomic scope" value="Eukaryota"/>
</dbReference>
<dbReference type="PANTHER" id="PTHR16296">
    <property type="entry name" value="UNCHARACTERIZED HYPOTHALAMUS PROTEIN HT007"/>
    <property type="match status" value="1"/>
</dbReference>
<evidence type="ECO:0000256" key="1">
    <source>
        <dbReference type="ARBA" id="ARBA00004225"/>
    </source>
</evidence>
<comment type="subcellular location">
    <subcellularLocation>
        <location evidence="1">Mitochondrion membrane</location>
        <topology evidence="1">Multi-pass membrane protein</topology>
    </subcellularLocation>
</comment>
<dbReference type="OMA" id="FATRHFT"/>
<dbReference type="OrthoDB" id="6234762at2759"/>
<dbReference type="FunCoup" id="A0A067R429">
    <property type="interactions" value="363"/>
</dbReference>
<accession>A0A067R429</accession>
<sequence length="238" mass="26980">MFVSYVPVAILYSKLHRSTFEISMALQKGVYSDMPQGAIHLSEKEAREYQFRVIYGWKPERDVWPFHYGYAILGSCSALSGVYINGHFRNRLRLHSYGRLSSYLPIVVLPTIMTALFHQEAVSSDIILQKTVCPLCIELRATALQVGFSVIYPSLLSPLAGFALASYYNSYKLPLFSEDPKGVFAVWRKLIKPIGSTLFSIAVAQSLIAVWITYCEAKSYYKVQAKLNMEKDELHNTL</sequence>
<evidence type="ECO:0000256" key="5">
    <source>
        <dbReference type="ARBA" id="ARBA00023136"/>
    </source>
</evidence>
<evidence type="ECO:0008006" key="9">
    <source>
        <dbReference type="Google" id="ProtNLM"/>
    </source>
</evidence>
<evidence type="ECO:0000256" key="4">
    <source>
        <dbReference type="ARBA" id="ARBA00023128"/>
    </source>
</evidence>
<gene>
    <name evidence="7" type="ORF">L798_08248</name>
</gene>
<reference evidence="7 8" key="1">
    <citation type="journal article" date="2014" name="Nat. Commun.">
        <title>Molecular traces of alternative social organization in a termite genome.</title>
        <authorList>
            <person name="Terrapon N."/>
            <person name="Li C."/>
            <person name="Robertson H.M."/>
            <person name="Ji L."/>
            <person name="Meng X."/>
            <person name="Booth W."/>
            <person name="Chen Z."/>
            <person name="Childers C.P."/>
            <person name="Glastad K.M."/>
            <person name="Gokhale K."/>
            <person name="Gowin J."/>
            <person name="Gronenberg W."/>
            <person name="Hermansen R.A."/>
            <person name="Hu H."/>
            <person name="Hunt B.G."/>
            <person name="Huylmans A.K."/>
            <person name="Khalil S.M."/>
            <person name="Mitchell R.D."/>
            <person name="Munoz-Torres M.C."/>
            <person name="Mustard J.A."/>
            <person name="Pan H."/>
            <person name="Reese J.T."/>
            <person name="Scharf M.E."/>
            <person name="Sun F."/>
            <person name="Vogel H."/>
            <person name="Xiao J."/>
            <person name="Yang W."/>
            <person name="Yang Z."/>
            <person name="Yang Z."/>
            <person name="Zhou J."/>
            <person name="Zhu J."/>
            <person name="Brent C.S."/>
            <person name="Elsik C.G."/>
            <person name="Goodisman M.A."/>
            <person name="Liberles D.A."/>
            <person name="Roe R.M."/>
            <person name="Vargo E.L."/>
            <person name="Vilcinskas A."/>
            <person name="Wang J."/>
            <person name="Bornberg-Bauer E."/>
            <person name="Korb J."/>
            <person name="Zhang G."/>
            <person name="Liebig J."/>
        </authorList>
    </citation>
    <scope>NUCLEOTIDE SEQUENCE [LARGE SCALE GENOMIC DNA]</scope>
    <source>
        <tissue evidence="7">Whole organism</tissue>
    </source>
</reference>
<evidence type="ECO:0000313" key="8">
    <source>
        <dbReference type="Proteomes" id="UP000027135"/>
    </source>
</evidence>
<dbReference type="GO" id="GO:0031966">
    <property type="term" value="C:mitochondrial membrane"/>
    <property type="evidence" value="ECO:0007669"/>
    <property type="project" value="UniProtKB-SubCell"/>
</dbReference>
<keyword evidence="5 6" id="KW-0472">Membrane</keyword>
<dbReference type="InterPro" id="IPR009801">
    <property type="entry name" value="TMEM126"/>
</dbReference>
<protein>
    <recommendedName>
        <fullName evidence="9">Transmembrane protein 126A</fullName>
    </recommendedName>
</protein>
<feature type="transmembrane region" description="Helical" evidence="6">
    <location>
        <begin position="68"/>
        <end position="88"/>
    </location>
</feature>
<dbReference type="STRING" id="136037.A0A067R429"/>
<dbReference type="GO" id="GO:0032981">
    <property type="term" value="P:mitochondrial respiratory chain complex I assembly"/>
    <property type="evidence" value="ECO:0007669"/>
    <property type="project" value="TreeGrafter"/>
</dbReference>
<name>A0A067R429_ZOONE</name>